<dbReference type="EMBL" id="JAZDWU010000006">
    <property type="protein sequence ID" value="KAK9998072.1"/>
    <property type="molecule type" value="Genomic_DNA"/>
</dbReference>
<sequence>MTSFERELLGSHGFSLIPPDGLGAIIFSNPQLLLPSKFVLAYARKQTRSAIFKWVEEKRGWLWNASDYPAEWEKKVKDEPEPISVYHPTAEEISASMGTSMKGFFNGANVRFGAATPAPPAAVVKDGSSLVVTPSSIPSSATRGLDADLSSEGSEDVLEDSDDEPTIIKRVSNSKEEEGAEHEAKFIGPLPTASSQFEVGSSSTVVLDPMSEVTAFFARFDQSEVNDLDTADF</sequence>
<feature type="compositionally biased region" description="Acidic residues" evidence="1">
    <location>
        <begin position="153"/>
        <end position="165"/>
    </location>
</feature>
<organism evidence="2 3">
    <name type="scientific">Lithocarpus litseifolius</name>
    <dbReference type="NCBI Taxonomy" id="425828"/>
    <lineage>
        <taxon>Eukaryota</taxon>
        <taxon>Viridiplantae</taxon>
        <taxon>Streptophyta</taxon>
        <taxon>Embryophyta</taxon>
        <taxon>Tracheophyta</taxon>
        <taxon>Spermatophyta</taxon>
        <taxon>Magnoliopsida</taxon>
        <taxon>eudicotyledons</taxon>
        <taxon>Gunneridae</taxon>
        <taxon>Pentapetalae</taxon>
        <taxon>rosids</taxon>
        <taxon>fabids</taxon>
        <taxon>Fagales</taxon>
        <taxon>Fagaceae</taxon>
        <taxon>Lithocarpus</taxon>
    </lineage>
</organism>
<gene>
    <name evidence="2" type="ORF">SO802_017675</name>
</gene>
<evidence type="ECO:0000313" key="3">
    <source>
        <dbReference type="Proteomes" id="UP001459277"/>
    </source>
</evidence>
<dbReference type="AlphaFoldDB" id="A0AAW2CL15"/>
<accession>A0AAW2CL15</accession>
<dbReference type="Proteomes" id="UP001459277">
    <property type="component" value="Unassembled WGS sequence"/>
</dbReference>
<name>A0AAW2CL15_9ROSI</name>
<evidence type="ECO:0000313" key="2">
    <source>
        <dbReference type="EMBL" id="KAK9998072.1"/>
    </source>
</evidence>
<proteinExistence type="predicted"/>
<feature type="region of interest" description="Disordered" evidence="1">
    <location>
        <begin position="134"/>
        <end position="165"/>
    </location>
</feature>
<keyword evidence="3" id="KW-1185">Reference proteome</keyword>
<protein>
    <submittedName>
        <fullName evidence="2">Uncharacterized protein</fullName>
    </submittedName>
</protein>
<reference evidence="2 3" key="1">
    <citation type="submission" date="2024-01" db="EMBL/GenBank/DDBJ databases">
        <title>A telomere-to-telomere, gap-free genome of sweet tea (Lithocarpus litseifolius).</title>
        <authorList>
            <person name="Zhou J."/>
        </authorList>
    </citation>
    <scope>NUCLEOTIDE SEQUENCE [LARGE SCALE GENOMIC DNA]</scope>
    <source>
        <strain evidence="2">Zhou-2022a</strain>
        <tissue evidence="2">Leaf</tissue>
    </source>
</reference>
<comment type="caution">
    <text evidence="2">The sequence shown here is derived from an EMBL/GenBank/DDBJ whole genome shotgun (WGS) entry which is preliminary data.</text>
</comment>
<evidence type="ECO:0000256" key="1">
    <source>
        <dbReference type="SAM" id="MobiDB-lite"/>
    </source>
</evidence>